<gene>
    <name evidence="2" type="ORF">R53529_LOCUS850</name>
    <name evidence="1" type="ORF">R53530_LOCUS251</name>
</gene>
<name>A0A9W4TMF7_9PROT</name>
<evidence type="ECO:0000313" key="2">
    <source>
        <dbReference type="EMBL" id="CAI3936520.1"/>
    </source>
</evidence>
<dbReference type="Proteomes" id="UP001154255">
    <property type="component" value="Unassembled WGS sequence"/>
</dbReference>
<dbReference type="Proteomes" id="UP001154259">
    <property type="component" value="Unassembled WGS sequence"/>
</dbReference>
<sequence length="55" mass="6486">MIVKIYFDFFLDAKSVQGKEKILNKITRLLDNQYGYASVNHIENNKFIIAYEIDT</sequence>
<evidence type="ECO:0000313" key="4">
    <source>
        <dbReference type="Proteomes" id="UP001154259"/>
    </source>
</evidence>
<dbReference type="AlphaFoldDB" id="A0A9W4TMF7"/>
<protein>
    <submittedName>
        <fullName evidence="1">Uncharacterized protein</fullName>
    </submittedName>
</protein>
<proteinExistence type="predicted"/>
<accession>A0A9W4TMF7</accession>
<dbReference type="EMBL" id="CAMXCM010000001">
    <property type="protein sequence ID" value="CAI3924414.1"/>
    <property type="molecule type" value="Genomic_DNA"/>
</dbReference>
<dbReference type="EMBL" id="CAMXCS010000001">
    <property type="protein sequence ID" value="CAI3936520.1"/>
    <property type="molecule type" value="Genomic_DNA"/>
</dbReference>
<evidence type="ECO:0000313" key="3">
    <source>
        <dbReference type="Proteomes" id="UP001154255"/>
    </source>
</evidence>
<organism evidence="1 3">
    <name type="scientific">Commensalibacter communis</name>
    <dbReference type="NCBI Taxonomy" id="2972786"/>
    <lineage>
        <taxon>Bacteria</taxon>
        <taxon>Pseudomonadati</taxon>
        <taxon>Pseudomonadota</taxon>
        <taxon>Alphaproteobacteria</taxon>
        <taxon>Acetobacterales</taxon>
        <taxon>Acetobacteraceae</taxon>
    </lineage>
</organism>
<keyword evidence="4" id="KW-1185">Reference proteome</keyword>
<evidence type="ECO:0000313" key="1">
    <source>
        <dbReference type="EMBL" id="CAI3924414.1"/>
    </source>
</evidence>
<comment type="caution">
    <text evidence="1">The sequence shown here is derived from an EMBL/GenBank/DDBJ whole genome shotgun (WGS) entry which is preliminary data.</text>
</comment>
<reference evidence="1" key="1">
    <citation type="submission" date="2022-10" db="EMBL/GenBank/DDBJ databases">
        <authorList>
            <person name="Botero Cardona J."/>
        </authorList>
    </citation>
    <scope>NUCLEOTIDE SEQUENCE</scope>
    <source>
        <strain evidence="1">LMG 31819</strain>
        <strain evidence="2">R-53529</strain>
    </source>
</reference>